<keyword evidence="9" id="KW-1133">Transmembrane helix</keyword>
<feature type="region of interest" description="Disordered" evidence="8">
    <location>
        <begin position="1"/>
        <end position="33"/>
    </location>
</feature>
<evidence type="ECO:0000256" key="3">
    <source>
        <dbReference type="ARBA" id="ARBA00022801"/>
    </source>
</evidence>
<evidence type="ECO:0000313" key="12">
    <source>
        <dbReference type="EMBL" id="PHJ22756.1"/>
    </source>
</evidence>
<comment type="similarity">
    <text evidence="1">Belongs to the peptidase C1 family.</text>
</comment>
<feature type="domain" description="Cathepsin propeptide inhibitor" evidence="11">
    <location>
        <begin position="142"/>
        <end position="198"/>
    </location>
</feature>
<dbReference type="GO" id="GO:0008234">
    <property type="term" value="F:cysteine-type peptidase activity"/>
    <property type="evidence" value="ECO:0007669"/>
    <property type="project" value="UniProtKB-KW"/>
</dbReference>
<dbReference type="FunFam" id="3.90.70.10:FF:000006">
    <property type="entry name" value="Cathepsin S"/>
    <property type="match status" value="1"/>
</dbReference>
<feature type="region of interest" description="Disordered" evidence="8">
    <location>
        <begin position="223"/>
        <end position="242"/>
    </location>
</feature>
<evidence type="ECO:0000256" key="2">
    <source>
        <dbReference type="ARBA" id="ARBA00022670"/>
    </source>
</evidence>
<name>A0A2C6L5Q3_9APIC</name>
<evidence type="ECO:0000256" key="9">
    <source>
        <dbReference type="SAM" id="Phobius"/>
    </source>
</evidence>
<dbReference type="AlphaFoldDB" id="A0A2C6L5Q3"/>
<dbReference type="OrthoDB" id="190265at2759"/>
<dbReference type="Pfam" id="PF08246">
    <property type="entry name" value="Inhibitor_I29"/>
    <property type="match status" value="1"/>
</dbReference>
<dbReference type="InterPro" id="IPR000668">
    <property type="entry name" value="Peptidase_C1A_C"/>
</dbReference>
<dbReference type="Pfam" id="PF00112">
    <property type="entry name" value="Peptidase_C1"/>
    <property type="match status" value="1"/>
</dbReference>
<reference evidence="12 13" key="1">
    <citation type="journal article" date="2017" name="Int. J. Parasitol.">
        <title>The genome of the protozoan parasite Cystoisospora suis and a reverse vaccinology approach to identify vaccine candidates.</title>
        <authorList>
            <person name="Palmieri N."/>
            <person name="Shrestha A."/>
            <person name="Ruttkowski B."/>
            <person name="Beck T."/>
            <person name="Vogl C."/>
            <person name="Tomley F."/>
            <person name="Blake D.P."/>
            <person name="Joachim A."/>
        </authorList>
    </citation>
    <scope>NUCLEOTIDE SEQUENCE [LARGE SCALE GENOMIC DNA]</scope>
    <source>
        <strain evidence="12 13">Wien I</strain>
    </source>
</reference>
<feature type="transmembrane region" description="Helical" evidence="9">
    <location>
        <begin position="78"/>
        <end position="99"/>
    </location>
</feature>
<keyword evidence="7" id="KW-0325">Glycoprotein</keyword>
<protein>
    <submittedName>
        <fullName evidence="12">Cathepsin cpl</fullName>
    </submittedName>
</protein>
<keyword evidence="2" id="KW-0645">Protease</keyword>
<accession>A0A2C6L5Q3</accession>
<keyword evidence="13" id="KW-1185">Reference proteome</keyword>
<dbReference type="InterPro" id="IPR025661">
    <property type="entry name" value="Pept_asp_AS"/>
</dbReference>
<comment type="caution">
    <text evidence="12">The sequence shown here is derived from an EMBL/GenBank/DDBJ whole genome shotgun (WGS) entry which is preliminary data.</text>
</comment>
<dbReference type="GeneID" id="94426803"/>
<feature type="domain" description="Peptidase C1A papain C-terminal" evidence="10">
    <location>
        <begin position="237"/>
        <end position="470"/>
    </location>
</feature>
<dbReference type="CDD" id="cd02248">
    <property type="entry name" value="Peptidase_C1A"/>
    <property type="match status" value="1"/>
</dbReference>
<dbReference type="PANTHER" id="PTHR12411">
    <property type="entry name" value="CYSTEINE PROTEASE FAMILY C1-RELATED"/>
    <property type="match status" value="1"/>
</dbReference>
<dbReference type="Gene3D" id="3.90.70.10">
    <property type="entry name" value="Cysteine proteinases"/>
    <property type="match status" value="1"/>
</dbReference>
<dbReference type="PROSITE" id="PS00139">
    <property type="entry name" value="THIOL_PROTEASE_CYS"/>
    <property type="match status" value="1"/>
</dbReference>
<keyword evidence="4" id="KW-0788">Thiol protease</keyword>
<dbReference type="SMART" id="SM00645">
    <property type="entry name" value="Pept_C1"/>
    <property type="match status" value="1"/>
</dbReference>
<dbReference type="PRINTS" id="PR00705">
    <property type="entry name" value="PAPAIN"/>
</dbReference>
<keyword evidence="5" id="KW-0865">Zymogen</keyword>
<sequence length="471" mass="53288">MERSETHYVSFLGNEDVESNDGGRRGSEGSRTYQRRYFSHDDGRHDGALRRGFERCVVTTRTYFWKKLLRNPRLRSRVFLALIALAVSLLLLGVFLVQWQQQQQGGLDENVLPSHLVDIDDTPSKTPVNIWDWREEHFLNEFSGFQAKYGKTYASKEERDKRYAIYKSNLIYIHTHNQQGFSYTLKMNQFGDLTREEFRQKYLGYRKTHNYRSHHLGVANELLRTPPSDSRNSTPPVPSSVDWREKGCVTPVKDQKDCGSCWAFSSTGALEGAYCSKTGILISLSEQQLMDCSGPEGNESCNGGEMPDAFQYVIDNGGICSESAYPYLAKDDPVCHSKSCKNVVSIKGFKMVPQKSEVAMKRALAQYGPVSIAIEADQTPFQFYHEGIFDSSCGTDLDHGVLLVGYHDEAGEGEEGEENLPRHLTKKTKDYWIMKNSWGSDWGSNGYMLMAMHKGDEGQCGLLLDGSFPIV</sequence>
<dbReference type="SUPFAM" id="SSF54001">
    <property type="entry name" value="Cysteine proteinases"/>
    <property type="match status" value="1"/>
</dbReference>
<dbReference type="GO" id="GO:0006508">
    <property type="term" value="P:proteolysis"/>
    <property type="evidence" value="ECO:0007669"/>
    <property type="project" value="UniProtKB-KW"/>
</dbReference>
<dbReference type="InterPro" id="IPR013128">
    <property type="entry name" value="Peptidase_C1A"/>
</dbReference>
<gene>
    <name evidence="12" type="ORF">CSUI_003394</name>
</gene>
<dbReference type="PROSITE" id="PS00640">
    <property type="entry name" value="THIOL_PROTEASE_ASN"/>
    <property type="match status" value="1"/>
</dbReference>
<dbReference type="InterPro" id="IPR038765">
    <property type="entry name" value="Papain-like_cys_pep_sf"/>
</dbReference>
<dbReference type="InterPro" id="IPR039417">
    <property type="entry name" value="Peptidase_C1A_papain-like"/>
</dbReference>
<dbReference type="RefSeq" id="XP_067924433.1">
    <property type="nucleotide sequence ID" value="XM_068063592.1"/>
</dbReference>
<dbReference type="SMART" id="SM00848">
    <property type="entry name" value="Inhibitor_I29"/>
    <property type="match status" value="1"/>
</dbReference>
<proteinExistence type="inferred from homology"/>
<evidence type="ECO:0000256" key="6">
    <source>
        <dbReference type="ARBA" id="ARBA00023157"/>
    </source>
</evidence>
<dbReference type="InterPro" id="IPR025660">
    <property type="entry name" value="Pept_his_AS"/>
</dbReference>
<dbReference type="VEuPathDB" id="ToxoDB:CSUI_003394"/>
<dbReference type="PROSITE" id="PS00639">
    <property type="entry name" value="THIOL_PROTEASE_HIS"/>
    <property type="match status" value="1"/>
</dbReference>
<dbReference type="EMBL" id="MIGC01001503">
    <property type="protein sequence ID" value="PHJ22756.1"/>
    <property type="molecule type" value="Genomic_DNA"/>
</dbReference>
<evidence type="ECO:0000259" key="11">
    <source>
        <dbReference type="SMART" id="SM00848"/>
    </source>
</evidence>
<keyword evidence="9" id="KW-0472">Membrane</keyword>
<evidence type="ECO:0000256" key="4">
    <source>
        <dbReference type="ARBA" id="ARBA00022807"/>
    </source>
</evidence>
<evidence type="ECO:0000256" key="7">
    <source>
        <dbReference type="ARBA" id="ARBA00023180"/>
    </source>
</evidence>
<keyword evidence="9" id="KW-0812">Transmembrane</keyword>
<keyword evidence="3" id="KW-0378">Hydrolase</keyword>
<dbReference type="Proteomes" id="UP000221165">
    <property type="component" value="Unassembled WGS sequence"/>
</dbReference>
<dbReference type="InterPro" id="IPR013201">
    <property type="entry name" value="Prot_inhib_I29"/>
</dbReference>
<evidence type="ECO:0000256" key="8">
    <source>
        <dbReference type="SAM" id="MobiDB-lite"/>
    </source>
</evidence>
<evidence type="ECO:0000256" key="5">
    <source>
        <dbReference type="ARBA" id="ARBA00023145"/>
    </source>
</evidence>
<evidence type="ECO:0000313" key="13">
    <source>
        <dbReference type="Proteomes" id="UP000221165"/>
    </source>
</evidence>
<evidence type="ECO:0000256" key="1">
    <source>
        <dbReference type="ARBA" id="ARBA00008455"/>
    </source>
</evidence>
<dbReference type="InterPro" id="IPR000169">
    <property type="entry name" value="Pept_cys_AS"/>
</dbReference>
<organism evidence="12 13">
    <name type="scientific">Cystoisospora suis</name>
    <dbReference type="NCBI Taxonomy" id="483139"/>
    <lineage>
        <taxon>Eukaryota</taxon>
        <taxon>Sar</taxon>
        <taxon>Alveolata</taxon>
        <taxon>Apicomplexa</taxon>
        <taxon>Conoidasida</taxon>
        <taxon>Coccidia</taxon>
        <taxon>Eucoccidiorida</taxon>
        <taxon>Eimeriorina</taxon>
        <taxon>Sarcocystidae</taxon>
        <taxon>Cystoisospora</taxon>
    </lineage>
</organism>
<keyword evidence="6" id="KW-1015">Disulfide bond</keyword>
<evidence type="ECO:0000259" key="10">
    <source>
        <dbReference type="SMART" id="SM00645"/>
    </source>
</evidence>